<evidence type="ECO:0000256" key="3">
    <source>
        <dbReference type="ARBA" id="ARBA00023163"/>
    </source>
</evidence>
<dbReference type="InterPro" id="IPR014710">
    <property type="entry name" value="RmlC-like_jellyroll"/>
</dbReference>
<dbReference type="InterPro" id="IPR050397">
    <property type="entry name" value="Env_Response_Regulators"/>
</dbReference>
<dbReference type="PROSITE" id="PS50042">
    <property type="entry name" value="CNMP_BINDING_3"/>
    <property type="match status" value="1"/>
</dbReference>
<dbReference type="InterPro" id="IPR036390">
    <property type="entry name" value="WH_DNA-bd_sf"/>
</dbReference>
<evidence type="ECO:0000259" key="5">
    <source>
        <dbReference type="PROSITE" id="PS50042"/>
    </source>
</evidence>
<dbReference type="InterPro" id="IPR012318">
    <property type="entry name" value="HTH_CRP"/>
</dbReference>
<dbReference type="Gene3D" id="2.60.120.10">
    <property type="entry name" value="Jelly Rolls"/>
    <property type="match status" value="1"/>
</dbReference>
<dbReference type="Pfam" id="PF00027">
    <property type="entry name" value="cNMP_binding"/>
    <property type="match status" value="1"/>
</dbReference>
<dbReference type="Gene3D" id="1.10.10.10">
    <property type="entry name" value="Winged helix-like DNA-binding domain superfamily/Winged helix DNA-binding domain"/>
    <property type="match status" value="1"/>
</dbReference>
<gene>
    <name evidence="7" type="ORF">K7C98_10240</name>
</gene>
<evidence type="ECO:0000256" key="4">
    <source>
        <dbReference type="SAM" id="MobiDB-lite"/>
    </source>
</evidence>
<dbReference type="SUPFAM" id="SSF46785">
    <property type="entry name" value="Winged helix' DNA-binding domain"/>
    <property type="match status" value="1"/>
</dbReference>
<reference evidence="7" key="1">
    <citation type="submission" date="2021-08" db="EMBL/GenBank/DDBJ databases">
        <authorList>
            <person name="Stevens D.C."/>
        </authorList>
    </citation>
    <scope>NUCLEOTIDE SEQUENCE</scope>
    <source>
        <strain evidence="7">DSM 53165</strain>
    </source>
</reference>
<dbReference type="InterPro" id="IPR000595">
    <property type="entry name" value="cNMP-bd_dom"/>
</dbReference>
<accession>A0ABS7TN37</accession>
<evidence type="ECO:0000259" key="6">
    <source>
        <dbReference type="PROSITE" id="PS51063"/>
    </source>
</evidence>
<feature type="domain" description="HTH crp-type" evidence="6">
    <location>
        <begin position="152"/>
        <end position="224"/>
    </location>
</feature>
<dbReference type="CDD" id="cd00038">
    <property type="entry name" value="CAP_ED"/>
    <property type="match status" value="1"/>
</dbReference>
<keyword evidence="8" id="KW-1185">Reference proteome</keyword>
<proteinExistence type="predicted"/>
<feature type="region of interest" description="Disordered" evidence="4">
    <location>
        <begin position="229"/>
        <end position="256"/>
    </location>
</feature>
<dbReference type="SUPFAM" id="SSF51206">
    <property type="entry name" value="cAMP-binding domain-like"/>
    <property type="match status" value="1"/>
</dbReference>
<dbReference type="PANTHER" id="PTHR24567">
    <property type="entry name" value="CRP FAMILY TRANSCRIPTIONAL REGULATORY PROTEIN"/>
    <property type="match status" value="1"/>
</dbReference>
<feature type="domain" description="Cyclic nucleotide-binding" evidence="5">
    <location>
        <begin position="17"/>
        <end position="138"/>
    </location>
</feature>
<comment type="caution">
    <text evidence="7">The sequence shown here is derived from an EMBL/GenBank/DDBJ whole genome shotgun (WGS) entry which is preliminary data.</text>
</comment>
<dbReference type="InterPro" id="IPR036388">
    <property type="entry name" value="WH-like_DNA-bd_sf"/>
</dbReference>
<sequence>MKIEPPPTLWCVRGLSILSGLSDPALQALAGASVTRQVSRGTILHTPGTDAEHVYCLHGGHVSALWESRAGRTINVGDFSPGDIFGEACLWTSSATREDMAITTSPALVTLVPRAVFRDVLDQHAAVERAIVAQSVSRRQAVTLRLCDAHSLDARARIAGQLLRLAEASRATADGRKVTLGPQRELAERVVCTRETVTLELARLEREGLIVRAGRRQFIVPNLNRLRAAAQESPPPKPPSSASSGVSTSFASASAP</sequence>
<dbReference type="SMART" id="SM00100">
    <property type="entry name" value="cNMP"/>
    <property type="match status" value="1"/>
</dbReference>
<dbReference type="Pfam" id="PF13545">
    <property type="entry name" value="HTH_Crp_2"/>
    <property type="match status" value="1"/>
</dbReference>
<protein>
    <submittedName>
        <fullName evidence="7">Crp/Fnr family transcriptional regulator</fullName>
    </submittedName>
</protein>
<evidence type="ECO:0000256" key="2">
    <source>
        <dbReference type="ARBA" id="ARBA00023125"/>
    </source>
</evidence>
<dbReference type="EMBL" id="JAIRAU010000008">
    <property type="protein sequence ID" value="MBZ5709641.1"/>
    <property type="molecule type" value="Genomic_DNA"/>
</dbReference>
<dbReference type="RefSeq" id="WP_224191416.1">
    <property type="nucleotide sequence ID" value="NZ_JAIRAU010000008.1"/>
</dbReference>
<evidence type="ECO:0000313" key="8">
    <source>
        <dbReference type="Proteomes" id="UP001139031"/>
    </source>
</evidence>
<name>A0ABS7TN37_9BACT</name>
<dbReference type="PANTHER" id="PTHR24567:SF68">
    <property type="entry name" value="DNA-BINDING TRANSCRIPTIONAL DUAL REGULATOR CRP"/>
    <property type="match status" value="1"/>
</dbReference>
<keyword evidence="1" id="KW-0805">Transcription regulation</keyword>
<evidence type="ECO:0000313" key="7">
    <source>
        <dbReference type="EMBL" id="MBZ5709641.1"/>
    </source>
</evidence>
<dbReference type="SMART" id="SM00419">
    <property type="entry name" value="HTH_CRP"/>
    <property type="match status" value="1"/>
</dbReference>
<dbReference type="PROSITE" id="PS51063">
    <property type="entry name" value="HTH_CRP_2"/>
    <property type="match status" value="1"/>
</dbReference>
<organism evidence="7 8">
    <name type="scientific">Nannocystis pusilla</name>
    <dbReference type="NCBI Taxonomy" id="889268"/>
    <lineage>
        <taxon>Bacteria</taxon>
        <taxon>Pseudomonadati</taxon>
        <taxon>Myxococcota</taxon>
        <taxon>Polyangia</taxon>
        <taxon>Nannocystales</taxon>
        <taxon>Nannocystaceae</taxon>
        <taxon>Nannocystis</taxon>
    </lineage>
</organism>
<dbReference type="InterPro" id="IPR018490">
    <property type="entry name" value="cNMP-bd_dom_sf"/>
</dbReference>
<feature type="compositionally biased region" description="Low complexity" evidence="4">
    <location>
        <begin position="240"/>
        <end position="256"/>
    </location>
</feature>
<keyword evidence="3" id="KW-0804">Transcription</keyword>
<keyword evidence="2" id="KW-0238">DNA-binding</keyword>
<dbReference type="Proteomes" id="UP001139031">
    <property type="component" value="Unassembled WGS sequence"/>
</dbReference>
<evidence type="ECO:0000256" key="1">
    <source>
        <dbReference type="ARBA" id="ARBA00023015"/>
    </source>
</evidence>